<dbReference type="Gene3D" id="2.60.40.1460">
    <property type="entry name" value="Integrin domains. Chain A, domain 2"/>
    <property type="match status" value="1"/>
</dbReference>
<evidence type="ECO:0000313" key="17">
    <source>
        <dbReference type="EMBL" id="JAI58328.1"/>
    </source>
</evidence>
<evidence type="ECO:0000256" key="1">
    <source>
        <dbReference type="ARBA" id="ARBA00004479"/>
    </source>
</evidence>
<dbReference type="InterPro" id="IPR018184">
    <property type="entry name" value="Integrin_alpha_C_CS"/>
</dbReference>
<evidence type="ECO:0000259" key="15">
    <source>
        <dbReference type="Pfam" id="PF20805"/>
    </source>
</evidence>
<keyword evidence="7 13" id="KW-1133">Transmembrane helix</keyword>
<evidence type="ECO:0000256" key="8">
    <source>
        <dbReference type="ARBA" id="ARBA00023037"/>
    </source>
</evidence>
<reference evidence="17" key="1">
    <citation type="submission" date="2015-09" db="EMBL/GenBank/DDBJ databases">
        <title>Scylla olivacea transcriptome.</title>
        <authorList>
            <person name="Ikhwanuddin M."/>
        </authorList>
    </citation>
    <scope>NUCLEOTIDE SEQUENCE</scope>
</reference>
<evidence type="ECO:0000256" key="6">
    <source>
        <dbReference type="ARBA" id="ARBA00022889"/>
    </source>
</evidence>
<dbReference type="PANTHER" id="PTHR23220">
    <property type="entry name" value="INTEGRIN ALPHA"/>
    <property type="match status" value="1"/>
</dbReference>
<evidence type="ECO:0000256" key="14">
    <source>
        <dbReference type="SAM" id="MobiDB-lite"/>
    </source>
</evidence>
<evidence type="ECO:0000259" key="16">
    <source>
        <dbReference type="Pfam" id="PF20806"/>
    </source>
</evidence>
<keyword evidence="11" id="KW-0325">Glycoprotein</keyword>
<keyword evidence="9 13" id="KW-0472">Membrane</keyword>
<evidence type="ECO:0000256" key="4">
    <source>
        <dbReference type="ARBA" id="ARBA00022729"/>
    </source>
</evidence>
<feature type="domain" description="Integrin alpha third immunoglobulin-like" evidence="16">
    <location>
        <begin position="820"/>
        <end position="998"/>
    </location>
</feature>
<protein>
    <submittedName>
        <fullName evidence="17">Uncharacterized protein</fullName>
    </submittedName>
</protein>
<dbReference type="Pfam" id="PF20805">
    <property type="entry name" value="Integrin_A_Ig_2"/>
    <property type="match status" value="1"/>
</dbReference>
<dbReference type="InterPro" id="IPR013517">
    <property type="entry name" value="FG-GAP"/>
</dbReference>
<dbReference type="PRINTS" id="PR01185">
    <property type="entry name" value="INTEGRINA"/>
</dbReference>
<dbReference type="GO" id="GO:0005178">
    <property type="term" value="F:integrin binding"/>
    <property type="evidence" value="ECO:0007669"/>
    <property type="project" value="TreeGrafter"/>
</dbReference>
<dbReference type="InterPro" id="IPR013519">
    <property type="entry name" value="Int_alpha_beta-p"/>
</dbReference>
<evidence type="ECO:0000256" key="12">
    <source>
        <dbReference type="PROSITE-ProRule" id="PRU00803"/>
    </source>
</evidence>
<dbReference type="GO" id="GO:0007157">
    <property type="term" value="P:heterophilic cell-cell adhesion via plasma membrane cell adhesion molecules"/>
    <property type="evidence" value="ECO:0007669"/>
    <property type="project" value="UniProtKB-ARBA"/>
</dbReference>
<feature type="compositionally biased region" description="Basic and acidic residues" evidence="14">
    <location>
        <begin position="1055"/>
        <end position="1070"/>
    </location>
</feature>
<dbReference type="Pfam" id="PF01839">
    <property type="entry name" value="FG-GAP"/>
    <property type="match status" value="2"/>
</dbReference>
<keyword evidence="4" id="KW-0732">Signal</keyword>
<proteinExistence type="inferred from homology"/>
<keyword evidence="6 13" id="KW-0130">Cell adhesion</keyword>
<dbReference type="Gene3D" id="2.130.10.130">
    <property type="entry name" value="Integrin alpha, N-terminal"/>
    <property type="match status" value="1"/>
</dbReference>
<dbReference type="GO" id="GO:0007160">
    <property type="term" value="P:cell-matrix adhesion"/>
    <property type="evidence" value="ECO:0007669"/>
    <property type="project" value="TreeGrafter"/>
</dbReference>
<keyword evidence="5" id="KW-0677">Repeat</keyword>
<evidence type="ECO:0000256" key="9">
    <source>
        <dbReference type="ARBA" id="ARBA00023136"/>
    </source>
</evidence>
<name>A0A0N7ZAA8_SCYOL</name>
<dbReference type="InterPro" id="IPR048285">
    <property type="entry name" value="Integrin_alpha_Ig-like_2"/>
</dbReference>
<evidence type="ECO:0000256" key="11">
    <source>
        <dbReference type="ARBA" id="ARBA00023180"/>
    </source>
</evidence>
<evidence type="ECO:0000256" key="2">
    <source>
        <dbReference type="ARBA" id="ARBA00008054"/>
    </source>
</evidence>
<dbReference type="SMART" id="SM00191">
    <property type="entry name" value="Int_alpha"/>
    <property type="match status" value="3"/>
</dbReference>
<accession>A0A0N7ZAA8</accession>
<keyword evidence="3 13" id="KW-0812">Transmembrane</keyword>
<feature type="domain" description="Integrin alpha second immunoglobulin-like" evidence="15">
    <location>
        <begin position="672"/>
        <end position="789"/>
    </location>
</feature>
<keyword evidence="8 13" id="KW-0401">Integrin</keyword>
<dbReference type="SUPFAM" id="SSF69179">
    <property type="entry name" value="Integrin domains"/>
    <property type="match status" value="2"/>
</dbReference>
<comment type="similarity">
    <text evidence="2 13">Belongs to the integrin alpha chain family.</text>
</comment>
<dbReference type="Gene3D" id="2.60.40.1510">
    <property type="entry name" value="ntegrin, alpha v. Chain A, domain 3"/>
    <property type="match status" value="1"/>
</dbReference>
<feature type="repeat" description="FG-GAP" evidence="12">
    <location>
        <begin position="339"/>
        <end position="401"/>
    </location>
</feature>
<dbReference type="GO" id="GO:0009897">
    <property type="term" value="C:external side of plasma membrane"/>
    <property type="evidence" value="ECO:0007669"/>
    <property type="project" value="TreeGrafter"/>
</dbReference>
<feature type="repeat" description="FG-GAP" evidence="12">
    <location>
        <begin position="60"/>
        <end position="120"/>
    </location>
</feature>
<evidence type="ECO:0000256" key="10">
    <source>
        <dbReference type="ARBA" id="ARBA00023170"/>
    </source>
</evidence>
<feature type="transmembrane region" description="Helical" evidence="13">
    <location>
        <begin position="1016"/>
        <end position="1038"/>
    </location>
</feature>
<dbReference type="InterPro" id="IPR028994">
    <property type="entry name" value="Integrin_alpha_N"/>
</dbReference>
<dbReference type="PROSITE" id="PS00242">
    <property type="entry name" value="INTEGRIN_ALPHA"/>
    <property type="match status" value="1"/>
</dbReference>
<dbReference type="InterPro" id="IPR000413">
    <property type="entry name" value="Integrin_alpha"/>
</dbReference>
<dbReference type="Pfam" id="PF20806">
    <property type="entry name" value="Integrin_A_Ig_3"/>
    <property type="match status" value="1"/>
</dbReference>
<dbReference type="GO" id="GO:0007229">
    <property type="term" value="P:integrin-mediated signaling pathway"/>
    <property type="evidence" value="ECO:0007669"/>
    <property type="project" value="UniProtKB-KW"/>
</dbReference>
<dbReference type="SUPFAM" id="SSF69318">
    <property type="entry name" value="Integrin alpha N-terminal domain"/>
    <property type="match status" value="1"/>
</dbReference>
<dbReference type="AlphaFoldDB" id="A0A0N7ZAA8"/>
<evidence type="ECO:0000256" key="13">
    <source>
        <dbReference type="RuleBase" id="RU003762"/>
    </source>
</evidence>
<dbReference type="Gene3D" id="1.20.5.930">
    <property type="entry name" value="Bicelle-embedded integrin alpha(iib) transmembrane segment"/>
    <property type="match status" value="1"/>
</dbReference>
<feature type="region of interest" description="Disordered" evidence="14">
    <location>
        <begin position="1052"/>
        <end position="1089"/>
    </location>
</feature>
<dbReference type="PANTHER" id="PTHR23220:SF133">
    <property type="entry name" value="INTEGRIN ALPHA-PS2"/>
    <property type="match status" value="1"/>
</dbReference>
<dbReference type="PROSITE" id="PS51470">
    <property type="entry name" value="FG_GAP"/>
    <property type="match status" value="3"/>
</dbReference>
<sequence length="1104" mass="123315">MPLCHRSSGVQQLLVAMAWFHLTRGRETRAHVACVVVMLATWWLVAMPVEAGNLQVENPLVLQPPSNQKNLHFGFSLSHYTSNNQRWLLVGAPKSNASEPDVKHSGGLYKCLLSEANEAGVCEEMLINFANQNSPPWAKSNNTDQGLGFSLASDGEAIVVCAPQWYAERKKFNERNYLPVGMCFAAKSPTYKFKGFSPPFDGQNVRSMSYLNTGSCQFGISAAHLKAQNTFALGAPGCWTWRGDTWEVGLAPDSDKHDLRHLGKQIWQDGNMNTKWENSYYLGYSVASFKFAGQNGIVSSIPRITDESDLTEGEALGPSIVVLTQNSDNNTLKVSLKISPSKVNVDDIRFAFFGYSLATLDTNGDGLEDLVVGAPFYSSSKDSYDQGAIFIYMQIGSEYDPYKMEEEDSAPQRKGSKSFSRFGSCLAAIGDLDGDGYEDLAVGAPFMTVDSDEDAGTGVVYIYMGSEEGLGKDDTRQMIKAEPKLYGFGSSIAQQLPSIEGQGYDLAVGAYGSDTVLVFKSKEVVDVIWNMTFIGKIDFSKDECICEQLLRLCPCIDLEVCLIYHKKNVKYEDNIKLGFNITLSTVNDELFFSNEKTELQEKFEVEEDKRKCKILRVLAKPGIEEIRLFTIMGHVNFSKEEKRVIIDRHSVIRKSEDLPITIHCNASDISGCQSDVIFQYDILDNYVLMSSQSMKIHFKVKNQGETAYDSKLNIRSNDVFKINNVENDEVVCEENIKKEIECKLGRLDNNAKVYFNLSLIPTQEFLSSLDTHAPFFNMTAEVTTLSALSNPDTAIKQIKAPIDVQGSLQLIKQPSQPGFVYFNSSSYYKSAKEAKSEEEIGPEIKHTYKILNANKFSIYEADLTVHWPHTIDGKYFLYLMENLSVSEMYHSCHYPSGLVDPFNLKADTQKQGSQTHEEKTSALVGIGDKSPEYKEITCSFGEIPAGEEITVSLRSRLVFRTLKELELGTSVKNASSFVDLQITKMPLNHDPPPPSSSTINTKISYQNENPDAVVPVWLYIVSTLGGLLLLGIIVVILWKCGFFKRNRAQTPDNVTKNEEEHLTEEGKMEQVMEQEEEQEDIKTPVSPMLKETESAAADFEFHRA</sequence>
<evidence type="ECO:0000256" key="7">
    <source>
        <dbReference type="ARBA" id="ARBA00022989"/>
    </source>
</evidence>
<evidence type="ECO:0000256" key="5">
    <source>
        <dbReference type="ARBA" id="ARBA00022737"/>
    </source>
</evidence>
<dbReference type="InterPro" id="IPR032695">
    <property type="entry name" value="Integrin_dom_sf"/>
</dbReference>
<dbReference type="EMBL" id="GDRN01101753">
    <property type="protein sequence ID" value="JAI58328.1"/>
    <property type="molecule type" value="Transcribed_RNA"/>
</dbReference>
<organism evidence="17">
    <name type="scientific">Scylla olivacea</name>
    <name type="common">Orange mud crab</name>
    <name type="synonym">Cancer olivacea</name>
    <dbReference type="NCBI Taxonomy" id="85551"/>
    <lineage>
        <taxon>Eukaryota</taxon>
        <taxon>Metazoa</taxon>
        <taxon>Ecdysozoa</taxon>
        <taxon>Arthropoda</taxon>
        <taxon>Crustacea</taxon>
        <taxon>Multicrustacea</taxon>
        <taxon>Malacostraca</taxon>
        <taxon>Eumalacostraca</taxon>
        <taxon>Eucarida</taxon>
        <taxon>Decapoda</taxon>
        <taxon>Pleocyemata</taxon>
        <taxon>Brachyura</taxon>
        <taxon>Eubrachyura</taxon>
        <taxon>Portunoidea</taxon>
        <taxon>Portunidae</taxon>
        <taxon>Portuninae</taxon>
        <taxon>Scylla</taxon>
    </lineage>
</organism>
<dbReference type="InterPro" id="IPR048286">
    <property type="entry name" value="Integrin_alpha_Ig-like_3"/>
</dbReference>
<evidence type="ECO:0000256" key="3">
    <source>
        <dbReference type="ARBA" id="ARBA00022692"/>
    </source>
</evidence>
<dbReference type="Gene3D" id="2.60.40.1530">
    <property type="entry name" value="ntegrin, alpha v. Chain A, domain 4"/>
    <property type="match status" value="1"/>
</dbReference>
<keyword evidence="10 13" id="KW-0675">Receptor</keyword>
<dbReference type="GO" id="GO:0008305">
    <property type="term" value="C:integrin complex"/>
    <property type="evidence" value="ECO:0007669"/>
    <property type="project" value="InterPro"/>
</dbReference>
<comment type="subcellular location">
    <subcellularLocation>
        <location evidence="1 13">Membrane</location>
        <topology evidence="1 13">Single-pass type I membrane protein</topology>
    </subcellularLocation>
</comment>
<feature type="repeat" description="FG-GAP" evidence="12">
    <location>
        <begin position="408"/>
        <end position="472"/>
    </location>
</feature>
<dbReference type="GO" id="GO:0033627">
    <property type="term" value="P:cell adhesion mediated by integrin"/>
    <property type="evidence" value="ECO:0007669"/>
    <property type="project" value="TreeGrafter"/>
</dbReference>